<dbReference type="STRING" id="114155.A0A4V2K7D4"/>
<dbReference type="Gene3D" id="1.10.510.10">
    <property type="entry name" value="Transferase(Phosphotransferase) domain 1"/>
    <property type="match status" value="1"/>
</dbReference>
<dbReference type="GO" id="GO:0005524">
    <property type="term" value="F:ATP binding"/>
    <property type="evidence" value="ECO:0007669"/>
    <property type="project" value="InterPro"/>
</dbReference>
<protein>
    <recommendedName>
        <fullName evidence="1">Protein kinase domain-containing protein</fullName>
    </recommendedName>
</protein>
<dbReference type="Proteomes" id="UP000292082">
    <property type="component" value="Unassembled WGS sequence"/>
</dbReference>
<sequence length="212" mass="24111">MPRLDAVNMVLNPKLSSILDVIDQILEGVAYLHDQRIAHMDLWDGNVLAATEQEARRVEAGRVYIIDFDRSRRLPLKPGVQGPVSLPDTVCRHPPGITQLDPYSWDVYCIGDMLRSYLRVGLLTEEFSLTTSSKTMYRENPIASIARLYVNWLIGNERGCKAACRCRPTAHRARQVLTIVRWANLVSEFCRNVRHYWILPAGKQPVSPARSL</sequence>
<evidence type="ECO:0000259" key="1">
    <source>
        <dbReference type="PROSITE" id="PS50011"/>
    </source>
</evidence>
<organism evidence="2 3">
    <name type="scientific">Dichomitus squalens</name>
    <dbReference type="NCBI Taxonomy" id="114155"/>
    <lineage>
        <taxon>Eukaryota</taxon>
        <taxon>Fungi</taxon>
        <taxon>Dikarya</taxon>
        <taxon>Basidiomycota</taxon>
        <taxon>Agaricomycotina</taxon>
        <taxon>Agaricomycetes</taxon>
        <taxon>Polyporales</taxon>
        <taxon>Polyporaceae</taxon>
        <taxon>Dichomitus</taxon>
    </lineage>
</organism>
<reference evidence="2 3" key="1">
    <citation type="submission" date="2019-01" db="EMBL/GenBank/DDBJ databases">
        <title>Draft genome sequences of three monokaryotic isolates of the white-rot basidiomycete fungus Dichomitus squalens.</title>
        <authorList>
            <consortium name="DOE Joint Genome Institute"/>
            <person name="Lopez S.C."/>
            <person name="Andreopoulos B."/>
            <person name="Pangilinan J."/>
            <person name="Lipzen A."/>
            <person name="Riley R."/>
            <person name="Ahrendt S."/>
            <person name="Ng V."/>
            <person name="Barry K."/>
            <person name="Daum C."/>
            <person name="Grigoriev I.V."/>
            <person name="Hilden K.S."/>
            <person name="Makela M.R."/>
            <person name="de Vries R.P."/>
        </authorList>
    </citation>
    <scope>NUCLEOTIDE SEQUENCE [LARGE SCALE GENOMIC DNA]</scope>
    <source>
        <strain evidence="2 3">CBS 464.89</strain>
    </source>
</reference>
<dbReference type="SUPFAM" id="SSF56112">
    <property type="entry name" value="Protein kinase-like (PK-like)"/>
    <property type="match status" value="1"/>
</dbReference>
<proteinExistence type="predicted"/>
<dbReference type="EMBL" id="ML145163">
    <property type="protein sequence ID" value="TBU55748.1"/>
    <property type="molecule type" value="Genomic_DNA"/>
</dbReference>
<dbReference type="InterPro" id="IPR000719">
    <property type="entry name" value="Prot_kinase_dom"/>
</dbReference>
<dbReference type="Pfam" id="PF00069">
    <property type="entry name" value="Pkinase"/>
    <property type="match status" value="1"/>
</dbReference>
<dbReference type="PROSITE" id="PS50011">
    <property type="entry name" value="PROTEIN_KINASE_DOM"/>
    <property type="match status" value="1"/>
</dbReference>
<dbReference type="InterPro" id="IPR011009">
    <property type="entry name" value="Kinase-like_dom_sf"/>
</dbReference>
<gene>
    <name evidence="2" type="ORF">BD310DRAFT_1027832</name>
</gene>
<name>A0A4V2K7D4_9APHY</name>
<evidence type="ECO:0000313" key="3">
    <source>
        <dbReference type="Proteomes" id="UP000292082"/>
    </source>
</evidence>
<accession>A0A4V2K7D4</accession>
<evidence type="ECO:0000313" key="2">
    <source>
        <dbReference type="EMBL" id="TBU55748.1"/>
    </source>
</evidence>
<feature type="domain" description="Protein kinase" evidence="1">
    <location>
        <begin position="1"/>
        <end position="212"/>
    </location>
</feature>
<keyword evidence="3" id="KW-1185">Reference proteome</keyword>
<dbReference type="AlphaFoldDB" id="A0A4V2K7D4"/>
<dbReference type="GO" id="GO:0004672">
    <property type="term" value="F:protein kinase activity"/>
    <property type="evidence" value="ECO:0007669"/>
    <property type="project" value="InterPro"/>
</dbReference>